<keyword evidence="1" id="KW-0812">Transmembrane</keyword>
<keyword evidence="3" id="KW-1185">Reference proteome</keyword>
<evidence type="ECO:0000313" key="2">
    <source>
        <dbReference type="EMBL" id="PVI01125.1"/>
    </source>
</evidence>
<dbReference type="AlphaFoldDB" id="A0A2V1DV44"/>
<evidence type="ECO:0000313" key="3">
    <source>
        <dbReference type="Proteomes" id="UP000244855"/>
    </source>
</evidence>
<reference evidence="2 3" key="1">
    <citation type="journal article" date="2018" name="Sci. Rep.">
        <title>Comparative genomics provides insights into the lifestyle and reveals functional heterogeneity of dark septate endophytic fungi.</title>
        <authorList>
            <person name="Knapp D.G."/>
            <person name="Nemeth J.B."/>
            <person name="Barry K."/>
            <person name="Hainaut M."/>
            <person name="Henrissat B."/>
            <person name="Johnson J."/>
            <person name="Kuo A."/>
            <person name="Lim J.H.P."/>
            <person name="Lipzen A."/>
            <person name="Nolan M."/>
            <person name="Ohm R.A."/>
            <person name="Tamas L."/>
            <person name="Grigoriev I.V."/>
            <person name="Spatafora J.W."/>
            <person name="Nagy L.G."/>
            <person name="Kovacs G.M."/>
        </authorList>
    </citation>
    <scope>NUCLEOTIDE SEQUENCE [LARGE SCALE GENOMIC DNA]</scope>
    <source>
        <strain evidence="2 3">DSE2036</strain>
    </source>
</reference>
<gene>
    <name evidence="2" type="ORF">DM02DRAFT_365309</name>
</gene>
<protein>
    <submittedName>
        <fullName evidence="2">Uncharacterized protein</fullName>
    </submittedName>
</protein>
<dbReference type="EMBL" id="KZ805362">
    <property type="protein sequence ID" value="PVI01125.1"/>
    <property type="molecule type" value="Genomic_DNA"/>
</dbReference>
<sequence>MYLYNNNKILTKSFSLNFSLSFFPCTYVHVPLNLPLFFFPYYSLIYTRFSSIYCLLLAIKTK</sequence>
<accession>A0A2V1DV44</accession>
<organism evidence="2 3">
    <name type="scientific">Periconia macrospinosa</name>
    <dbReference type="NCBI Taxonomy" id="97972"/>
    <lineage>
        <taxon>Eukaryota</taxon>
        <taxon>Fungi</taxon>
        <taxon>Dikarya</taxon>
        <taxon>Ascomycota</taxon>
        <taxon>Pezizomycotina</taxon>
        <taxon>Dothideomycetes</taxon>
        <taxon>Pleosporomycetidae</taxon>
        <taxon>Pleosporales</taxon>
        <taxon>Massarineae</taxon>
        <taxon>Periconiaceae</taxon>
        <taxon>Periconia</taxon>
    </lineage>
</organism>
<feature type="transmembrane region" description="Helical" evidence="1">
    <location>
        <begin position="39"/>
        <end position="59"/>
    </location>
</feature>
<evidence type="ECO:0000256" key="1">
    <source>
        <dbReference type="SAM" id="Phobius"/>
    </source>
</evidence>
<keyword evidence="1" id="KW-1133">Transmembrane helix</keyword>
<name>A0A2V1DV44_9PLEO</name>
<proteinExistence type="predicted"/>
<dbReference type="Proteomes" id="UP000244855">
    <property type="component" value="Unassembled WGS sequence"/>
</dbReference>
<keyword evidence="1" id="KW-0472">Membrane</keyword>